<feature type="compositionally biased region" description="Pro residues" evidence="1">
    <location>
        <begin position="87"/>
        <end position="97"/>
    </location>
</feature>
<feature type="region of interest" description="Disordered" evidence="1">
    <location>
        <begin position="63"/>
        <end position="97"/>
    </location>
</feature>
<name>A0A5B7F900_PORTR</name>
<accession>A0A5B7F900</accession>
<dbReference type="Proteomes" id="UP000324222">
    <property type="component" value="Unassembled WGS sequence"/>
</dbReference>
<evidence type="ECO:0000256" key="1">
    <source>
        <dbReference type="SAM" id="MobiDB-lite"/>
    </source>
</evidence>
<evidence type="ECO:0000313" key="3">
    <source>
        <dbReference type="Proteomes" id="UP000324222"/>
    </source>
</evidence>
<proteinExistence type="predicted"/>
<reference evidence="2 3" key="1">
    <citation type="submission" date="2019-05" db="EMBL/GenBank/DDBJ databases">
        <title>Another draft genome of Portunus trituberculatus and its Hox gene families provides insights of decapod evolution.</title>
        <authorList>
            <person name="Jeong J.-H."/>
            <person name="Song I."/>
            <person name="Kim S."/>
            <person name="Choi T."/>
            <person name="Kim D."/>
            <person name="Ryu S."/>
            <person name="Kim W."/>
        </authorList>
    </citation>
    <scope>NUCLEOTIDE SEQUENCE [LARGE SCALE GENOMIC DNA]</scope>
    <source>
        <tissue evidence="2">Muscle</tissue>
    </source>
</reference>
<protein>
    <submittedName>
        <fullName evidence="2">Uncharacterized protein</fullName>
    </submittedName>
</protein>
<organism evidence="2 3">
    <name type="scientific">Portunus trituberculatus</name>
    <name type="common">Swimming crab</name>
    <name type="synonym">Neptunus trituberculatus</name>
    <dbReference type="NCBI Taxonomy" id="210409"/>
    <lineage>
        <taxon>Eukaryota</taxon>
        <taxon>Metazoa</taxon>
        <taxon>Ecdysozoa</taxon>
        <taxon>Arthropoda</taxon>
        <taxon>Crustacea</taxon>
        <taxon>Multicrustacea</taxon>
        <taxon>Malacostraca</taxon>
        <taxon>Eumalacostraca</taxon>
        <taxon>Eucarida</taxon>
        <taxon>Decapoda</taxon>
        <taxon>Pleocyemata</taxon>
        <taxon>Brachyura</taxon>
        <taxon>Eubrachyura</taxon>
        <taxon>Portunoidea</taxon>
        <taxon>Portunidae</taxon>
        <taxon>Portuninae</taxon>
        <taxon>Portunus</taxon>
    </lineage>
</organism>
<sequence length="97" mass="10158">MLSSVVRPSRPAPCSLVSMLGLHGSLSWCSGSSSSISVSRFVASTESQSESWLSTQCSRPSSTLHSLFPSPSPSHSLSLTQSLAIPRSPPPGLPFTD</sequence>
<feature type="compositionally biased region" description="Low complexity" evidence="1">
    <location>
        <begin position="63"/>
        <end position="83"/>
    </location>
</feature>
<evidence type="ECO:0000313" key="2">
    <source>
        <dbReference type="EMBL" id="MPC41709.1"/>
    </source>
</evidence>
<gene>
    <name evidence="2" type="ORF">E2C01_035310</name>
</gene>
<dbReference type="AlphaFoldDB" id="A0A5B7F900"/>
<dbReference type="EMBL" id="VSRR010005159">
    <property type="protein sequence ID" value="MPC41709.1"/>
    <property type="molecule type" value="Genomic_DNA"/>
</dbReference>
<keyword evidence="3" id="KW-1185">Reference proteome</keyword>
<comment type="caution">
    <text evidence="2">The sequence shown here is derived from an EMBL/GenBank/DDBJ whole genome shotgun (WGS) entry which is preliminary data.</text>
</comment>